<protein>
    <recommendedName>
        <fullName evidence="3">histidine kinase</fullName>
        <ecNumber evidence="3">2.7.13.3</ecNumber>
    </recommendedName>
</protein>
<gene>
    <name evidence="18" type="ORF">OLX77_03335</name>
</gene>
<dbReference type="GO" id="GO:0005524">
    <property type="term" value="F:ATP binding"/>
    <property type="evidence" value="ECO:0007669"/>
    <property type="project" value="UniProtKB-KW"/>
</dbReference>
<dbReference type="PROSITE" id="PS50885">
    <property type="entry name" value="HAMP"/>
    <property type="match status" value="1"/>
</dbReference>
<dbReference type="SMART" id="SM00388">
    <property type="entry name" value="HisKA"/>
    <property type="match status" value="1"/>
</dbReference>
<dbReference type="GO" id="GO:0005886">
    <property type="term" value="C:plasma membrane"/>
    <property type="evidence" value="ECO:0007669"/>
    <property type="project" value="UniProtKB-SubCell"/>
</dbReference>
<dbReference type="PROSITE" id="PS50109">
    <property type="entry name" value="HIS_KIN"/>
    <property type="match status" value="1"/>
</dbReference>
<dbReference type="InterPro" id="IPR003661">
    <property type="entry name" value="HisK_dim/P_dom"/>
</dbReference>
<dbReference type="CDD" id="cd00082">
    <property type="entry name" value="HisKA"/>
    <property type="match status" value="1"/>
</dbReference>
<dbReference type="EMBL" id="JAPHEH010000001">
    <property type="protein sequence ID" value="MDG4475192.1"/>
    <property type="molecule type" value="Genomic_DNA"/>
</dbReference>
<proteinExistence type="predicted"/>
<dbReference type="SMART" id="SM00304">
    <property type="entry name" value="HAMP"/>
    <property type="match status" value="1"/>
</dbReference>
<evidence type="ECO:0000313" key="18">
    <source>
        <dbReference type="EMBL" id="MDG4475192.1"/>
    </source>
</evidence>
<evidence type="ECO:0000256" key="9">
    <source>
        <dbReference type="ARBA" id="ARBA00022777"/>
    </source>
</evidence>
<reference evidence="18" key="2">
    <citation type="submission" date="2022-10" db="EMBL/GenBank/DDBJ databases">
        <authorList>
            <person name="Aronson H.S."/>
        </authorList>
    </citation>
    <scope>NUCLEOTIDE SEQUENCE</scope>
    <source>
        <strain evidence="18">RS19-109</strain>
    </source>
</reference>
<dbReference type="CDD" id="cd06225">
    <property type="entry name" value="HAMP"/>
    <property type="match status" value="1"/>
</dbReference>
<dbReference type="SUPFAM" id="SSF158472">
    <property type="entry name" value="HAMP domain-like"/>
    <property type="match status" value="1"/>
</dbReference>
<dbReference type="EC" id="2.7.13.3" evidence="3"/>
<accession>A0A9X4RPF3</accession>
<evidence type="ECO:0000256" key="11">
    <source>
        <dbReference type="ARBA" id="ARBA00022989"/>
    </source>
</evidence>
<comment type="subcellular location">
    <subcellularLocation>
        <location evidence="2">Cell membrane</location>
        <topology evidence="2">Multi-pass membrane protein</topology>
    </subcellularLocation>
</comment>
<dbReference type="InterPro" id="IPR003594">
    <property type="entry name" value="HATPase_dom"/>
</dbReference>
<evidence type="ECO:0000256" key="12">
    <source>
        <dbReference type="ARBA" id="ARBA00023012"/>
    </source>
</evidence>
<dbReference type="Pfam" id="PF02518">
    <property type="entry name" value="HATPase_c"/>
    <property type="match status" value="1"/>
</dbReference>
<evidence type="ECO:0000256" key="2">
    <source>
        <dbReference type="ARBA" id="ARBA00004651"/>
    </source>
</evidence>
<evidence type="ECO:0000256" key="3">
    <source>
        <dbReference type="ARBA" id="ARBA00012438"/>
    </source>
</evidence>
<comment type="caution">
    <text evidence="18">The sequence shown here is derived from an EMBL/GenBank/DDBJ whole genome shotgun (WGS) entry which is preliminary data.</text>
</comment>
<organism evidence="18 19">
    <name type="scientific">Thiovibrio frasassiensis</name>
    <dbReference type="NCBI Taxonomy" id="2984131"/>
    <lineage>
        <taxon>Bacteria</taxon>
        <taxon>Pseudomonadati</taxon>
        <taxon>Thermodesulfobacteriota</taxon>
        <taxon>Desulfobulbia</taxon>
        <taxon>Desulfobulbales</taxon>
        <taxon>Thiovibrionaceae</taxon>
        <taxon>Thiovibrio</taxon>
    </lineage>
</organism>
<evidence type="ECO:0000256" key="6">
    <source>
        <dbReference type="ARBA" id="ARBA00022679"/>
    </source>
</evidence>
<keyword evidence="7 15" id="KW-0812">Transmembrane</keyword>
<dbReference type="InterPro" id="IPR036097">
    <property type="entry name" value="HisK_dim/P_sf"/>
</dbReference>
<feature type="region of interest" description="Disordered" evidence="14">
    <location>
        <begin position="85"/>
        <end position="115"/>
    </location>
</feature>
<dbReference type="InterPro" id="IPR004358">
    <property type="entry name" value="Sig_transdc_His_kin-like_C"/>
</dbReference>
<keyword evidence="10 18" id="KW-0067">ATP-binding</keyword>
<evidence type="ECO:0000256" key="7">
    <source>
        <dbReference type="ARBA" id="ARBA00022692"/>
    </source>
</evidence>
<feature type="transmembrane region" description="Helical" evidence="15">
    <location>
        <begin position="190"/>
        <end position="210"/>
    </location>
</feature>
<dbReference type="InterPro" id="IPR036890">
    <property type="entry name" value="HATPase_C_sf"/>
</dbReference>
<evidence type="ECO:0000256" key="8">
    <source>
        <dbReference type="ARBA" id="ARBA00022741"/>
    </source>
</evidence>
<dbReference type="Pfam" id="PF00512">
    <property type="entry name" value="HisKA"/>
    <property type="match status" value="1"/>
</dbReference>
<reference evidence="18" key="1">
    <citation type="journal article" date="2022" name="bioRxiv">
        <title>Thiovibrio frasassiensisgen. nov., sp. nov., an autotrophic, elemental sulfur disproportionating bacterium isolated from sulfidic karst sediment, and proposal of Thiovibrionaceae fam. nov.</title>
        <authorList>
            <person name="Aronson H."/>
            <person name="Thomas C."/>
            <person name="Bhattacharyya M."/>
            <person name="Eckstein S."/>
            <person name="Jensen S."/>
            <person name="Barco R."/>
            <person name="Macalady J."/>
            <person name="Amend J."/>
        </authorList>
    </citation>
    <scope>NUCLEOTIDE SEQUENCE</scope>
    <source>
        <strain evidence="18">RS19-109</strain>
    </source>
</reference>
<comment type="catalytic activity">
    <reaction evidence="1">
        <text>ATP + protein L-histidine = ADP + protein N-phospho-L-histidine.</text>
        <dbReference type="EC" id="2.7.13.3"/>
    </reaction>
</comment>
<feature type="domain" description="HAMP" evidence="17">
    <location>
        <begin position="212"/>
        <end position="264"/>
    </location>
</feature>
<dbReference type="SUPFAM" id="SSF47384">
    <property type="entry name" value="Homodimeric domain of signal transducing histidine kinase"/>
    <property type="match status" value="1"/>
</dbReference>
<evidence type="ECO:0000259" key="16">
    <source>
        <dbReference type="PROSITE" id="PS50109"/>
    </source>
</evidence>
<dbReference type="SUPFAM" id="SSF55874">
    <property type="entry name" value="ATPase domain of HSP90 chaperone/DNA topoisomerase II/histidine kinase"/>
    <property type="match status" value="1"/>
</dbReference>
<evidence type="ECO:0000256" key="14">
    <source>
        <dbReference type="SAM" id="MobiDB-lite"/>
    </source>
</evidence>
<keyword evidence="11 15" id="KW-1133">Transmembrane helix</keyword>
<sequence length="489" mass="53911">MRISITHKLFLAISLAAAVAVISLVLAMQWSMKQGFLRYLNTIEKTGVSRLAASLEEGYRRESGWGFVLHHPAMWQRLIMTSIPEGGMPPPPGPPPELLAGPAANLPPPLGMDEKAPHRPLPPRLLHHFEQRFFLLDAGGKVLISRLEIPAHSEATPLRNQGKVIGYLGILPRTEISEPHQERFLKEQTMAFAIVAGIVLLLASWLSALLSKRLVRPLQNLAGATRLLAAGKFTTRVEVVSADELGQLAGNFNTLAMTLEKNEQARRQWVADISHELRTPVAILRGEIEALQDGIRQPDQHSLSSLHGEVLRLARLVEDLYQLTMSDLGALTYRKKNLDIIALLKEIVVIHAAQFTEKGLSLTNTVPAENAVEVFGDAERLRQLFTNLLDNSLKYTNAGGALRIDMTCHERTVRIDFQDSAPGVAGADMERLFERLYRVDASRNRETGGAGLGLAICRNIVEAHLGKISVQPSPLGGLWVQVELPRTNP</sequence>
<dbReference type="Gene3D" id="6.10.340.10">
    <property type="match status" value="1"/>
</dbReference>
<dbReference type="Proteomes" id="UP001154240">
    <property type="component" value="Unassembled WGS sequence"/>
</dbReference>
<dbReference type="Pfam" id="PF00672">
    <property type="entry name" value="HAMP"/>
    <property type="match status" value="1"/>
</dbReference>
<keyword evidence="8" id="KW-0547">Nucleotide-binding</keyword>
<dbReference type="SMART" id="SM00387">
    <property type="entry name" value="HATPase_c"/>
    <property type="match status" value="1"/>
</dbReference>
<dbReference type="PANTHER" id="PTHR45528">
    <property type="entry name" value="SENSOR HISTIDINE KINASE CPXA"/>
    <property type="match status" value="1"/>
</dbReference>
<keyword evidence="13 15" id="KW-0472">Membrane</keyword>
<evidence type="ECO:0000256" key="13">
    <source>
        <dbReference type="ARBA" id="ARBA00023136"/>
    </source>
</evidence>
<dbReference type="InterPro" id="IPR005467">
    <property type="entry name" value="His_kinase_dom"/>
</dbReference>
<feature type="domain" description="Histidine kinase" evidence="16">
    <location>
        <begin position="272"/>
        <end position="488"/>
    </location>
</feature>
<evidence type="ECO:0000256" key="5">
    <source>
        <dbReference type="ARBA" id="ARBA00022553"/>
    </source>
</evidence>
<dbReference type="PRINTS" id="PR00344">
    <property type="entry name" value="BCTRLSENSOR"/>
</dbReference>
<dbReference type="InterPro" id="IPR003660">
    <property type="entry name" value="HAMP_dom"/>
</dbReference>
<feature type="compositionally biased region" description="Pro residues" evidence="14">
    <location>
        <begin position="87"/>
        <end position="97"/>
    </location>
</feature>
<dbReference type="Gene3D" id="1.10.287.130">
    <property type="match status" value="1"/>
</dbReference>
<evidence type="ECO:0000259" key="17">
    <source>
        <dbReference type="PROSITE" id="PS50885"/>
    </source>
</evidence>
<dbReference type="InterPro" id="IPR050398">
    <property type="entry name" value="HssS/ArlS-like"/>
</dbReference>
<evidence type="ECO:0000256" key="1">
    <source>
        <dbReference type="ARBA" id="ARBA00000085"/>
    </source>
</evidence>
<keyword evidence="12" id="KW-0902">Two-component regulatory system</keyword>
<evidence type="ECO:0000313" key="19">
    <source>
        <dbReference type="Proteomes" id="UP001154240"/>
    </source>
</evidence>
<dbReference type="FunFam" id="3.30.565.10:FF:000006">
    <property type="entry name" value="Sensor histidine kinase WalK"/>
    <property type="match status" value="1"/>
</dbReference>
<evidence type="ECO:0000256" key="15">
    <source>
        <dbReference type="SAM" id="Phobius"/>
    </source>
</evidence>
<keyword evidence="6" id="KW-0808">Transferase</keyword>
<dbReference type="GO" id="GO:0000155">
    <property type="term" value="F:phosphorelay sensor kinase activity"/>
    <property type="evidence" value="ECO:0007669"/>
    <property type="project" value="InterPro"/>
</dbReference>
<keyword evidence="9" id="KW-0418">Kinase</keyword>
<keyword evidence="5" id="KW-0597">Phosphoprotein</keyword>
<dbReference type="RefSeq" id="WP_307632167.1">
    <property type="nucleotide sequence ID" value="NZ_JAPHEH010000001.1"/>
</dbReference>
<name>A0A9X4RPF3_9BACT</name>
<keyword evidence="4" id="KW-1003">Cell membrane</keyword>
<dbReference type="Gene3D" id="3.30.565.10">
    <property type="entry name" value="Histidine kinase-like ATPase, C-terminal domain"/>
    <property type="match status" value="1"/>
</dbReference>
<dbReference type="PANTHER" id="PTHR45528:SF1">
    <property type="entry name" value="SENSOR HISTIDINE KINASE CPXA"/>
    <property type="match status" value="1"/>
</dbReference>
<evidence type="ECO:0000256" key="10">
    <source>
        <dbReference type="ARBA" id="ARBA00022840"/>
    </source>
</evidence>
<keyword evidence="19" id="KW-1185">Reference proteome</keyword>
<dbReference type="AlphaFoldDB" id="A0A9X4RPF3"/>
<evidence type="ECO:0000256" key="4">
    <source>
        <dbReference type="ARBA" id="ARBA00022475"/>
    </source>
</evidence>